<evidence type="ECO:0000313" key="2">
    <source>
        <dbReference type="EMBL" id="GFQ00055.1"/>
    </source>
</evidence>
<proteinExistence type="predicted"/>
<dbReference type="InterPro" id="IPR034581">
    <property type="entry name" value="PTAC12"/>
</dbReference>
<protein>
    <submittedName>
        <fullName evidence="2">Uncharacterized protein</fullName>
    </submittedName>
</protein>
<evidence type="ECO:0000313" key="3">
    <source>
        <dbReference type="Proteomes" id="UP000653305"/>
    </source>
</evidence>
<name>A0A830CV19_9LAMI</name>
<dbReference type="EMBL" id="BMAC01000605">
    <property type="protein sequence ID" value="GFQ00055.1"/>
    <property type="molecule type" value="Genomic_DNA"/>
</dbReference>
<reference evidence="2" key="1">
    <citation type="submission" date="2020-07" db="EMBL/GenBank/DDBJ databases">
        <title>Ethylene signaling mediates host invasion by parasitic plants.</title>
        <authorList>
            <person name="Yoshida S."/>
        </authorList>
    </citation>
    <scope>NUCLEOTIDE SEQUENCE</scope>
    <source>
        <strain evidence="2">Okayama</strain>
    </source>
</reference>
<comment type="caution">
    <text evidence="2">The sequence shown here is derived from an EMBL/GenBank/DDBJ whole genome shotgun (WGS) entry which is preliminary data.</text>
</comment>
<dbReference type="AlphaFoldDB" id="A0A830CV19"/>
<dbReference type="GO" id="GO:0045893">
    <property type="term" value="P:positive regulation of DNA-templated transcription"/>
    <property type="evidence" value="ECO:0007669"/>
    <property type="project" value="TreeGrafter"/>
</dbReference>
<feature type="region of interest" description="Disordered" evidence="1">
    <location>
        <begin position="109"/>
        <end position="129"/>
    </location>
</feature>
<dbReference type="GO" id="GO:0090228">
    <property type="term" value="P:positive regulation of red or far-red light signaling pathway"/>
    <property type="evidence" value="ECO:0007669"/>
    <property type="project" value="InterPro"/>
</dbReference>
<keyword evidence="3" id="KW-1185">Reference proteome</keyword>
<dbReference type="GO" id="GO:0009507">
    <property type="term" value="C:chloroplast"/>
    <property type="evidence" value="ECO:0007669"/>
    <property type="project" value="InterPro"/>
</dbReference>
<dbReference type="GO" id="GO:0005634">
    <property type="term" value="C:nucleus"/>
    <property type="evidence" value="ECO:0007669"/>
    <property type="project" value="InterPro"/>
</dbReference>
<evidence type="ECO:0000256" key="1">
    <source>
        <dbReference type="SAM" id="MobiDB-lite"/>
    </source>
</evidence>
<organism evidence="2 3">
    <name type="scientific">Phtheirospermum japonicum</name>
    <dbReference type="NCBI Taxonomy" id="374723"/>
    <lineage>
        <taxon>Eukaryota</taxon>
        <taxon>Viridiplantae</taxon>
        <taxon>Streptophyta</taxon>
        <taxon>Embryophyta</taxon>
        <taxon>Tracheophyta</taxon>
        <taxon>Spermatophyta</taxon>
        <taxon>Magnoliopsida</taxon>
        <taxon>eudicotyledons</taxon>
        <taxon>Gunneridae</taxon>
        <taxon>Pentapetalae</taxon>
        <taxon>asterids</taxon>
        <taxon>lamiids</taxon>
        <taxon>Lamiales</taxon>
        <taxon>Orobanchaceae</taxon>
        <taxon>Orobanchaceae incertae sedis</taxon>
        <taxon>Phtheirospermum</taxon>
    </lineage>
</organism>
<sequence length="208" mass="23926">MVTIWATRDSRVMAGSDVDKYSIYVHALPGFELKVDNASVFYKRQVVSQCEKKPAISRRYRSSVTHTKAAWTQPPGSSSLLPEPAQVSHPKNISPKALRAECGPLGLLSQLASRPGNRDESLDEESSDERKDSFLDFVVYQTELKEEEELTGYDLDKKIGRPHAFIESKAKKPIEEPLTSEELWWNWRKPDREQWSRFFSKLWLRLGK</sequence>
<dbReference type="GO" id="GO:0009416">
    <property type="term" value="P:response to light stimulus"/>
    <property type="evidence" value="ECO:0007669"/>
    <property type="project" value="InterPro"/>
</dbReference>
<dbReference type="PANTHER" id="PTHR35720:SF1">
    <property type="entry name" value="PROTEIN PLASTID TRANSCRIPTIONALLY ACTIVE 12, CHLOROPLASTIC"/>
    <property type="match status" value="1"/>
</dbReference>
<accession>A0A830CV19</accession>
<dbReference type="Proteomes" id="UP000653305">
    <property type="component" value="Unassembled WGS sequence"/>
</dbReference>
<dbReference type="GO" id="GO:0042793">
    <property type="term" value="P:plastid transcription"/>
    <property type="evidence" value="ECO:0007669"/>
    <property type="project" value="TreeGrafter"/>
</dbReference>
<dbReference type="OrthoDB" id="191334at2759"/>
<gene>
    <name evidence="2" type="ORF">PHJA_002149500</name>
</gene>
<feature type="region of interest" description="Disordered" evidence="1">
    <location>
        <begin position="64"/>
        <end position="91"/>
    </location>
</feature>
<dbReference type="PANTHER" id="PTHR35720">
    <property type="entry name" value="PROTEIN PLASTID TRANSCRIPTIONALLY ACTIVE 12, CHLOROPLASTIC"/>
    <property type="match status" value="1"/>
</dbReference>